<comment type="similarity">
    <text evidence="1">Belongs to the 'GDSL' lipolytic enzyme family.</text>
</comment>
<comment type="caution">
    <text evidence="5">The sequence shown here is derived from an EMBL/GenBank/DDBJ whole genome shotgun (WGS) entry which is preliminary data.</text>
</comment>
<dbReference type="Pfam" id="PF00657">
    <property type="entry name" value="Lipase_GDSL"/>
    <property type="match status" value="1"/>
</dbReference>
<keyword evidence="4" id="KW-0325">Glycoprotein</keyword>
<proteinExistence type="inferred from homology"/>
<dbReference type="PANTHER" id="PTHR22835:SF158">
    <property type="entry name" value="GDSL ESTERASE_LIPASE LIP-4-LIKE ISOFORM X1"/>
    <property type="match status" value="1"/>
</dbReference>
<dbReference type="Gene3D" id="3.40.50.1110">
    <property type="entry name" value="SGNH hydrolase"/>
    <property type="match status" value="1"/>
</dbReference>
<evidence type="ECO:0000256" key="3">
    <source>
        <dbReference type="ARBA" id="ARBA00022801"/>
    </source>
</evidence>
<dbReference type="SUPFAM" id="SSF52266">
    <property type="entry name" value="SGNH hydrolase"/>
    <property type="match status" value="1"/>
</dbReference>
<reference evidence="5 6" key="1">
    <citation type="journal article" date="2024" name="G3 (Bethesda)">
        <title>Genome assembly of Hibiscus sabdariffa L. provides insights into metabolisms of medicinal natural products.</title>
        <authorList>
            <person name="Kim T."/>
        </authorList>
    </citation>
    <scope>NUCLEOTIDE SEQUENCE [LARGE SCALE GENOMIC DNA]</scope>
    <source>
        <strain evidence="5">TK-2024</strain>
        <tissue evidence="5">Old leaves</tissue>
    </source>
</reference>
<sequence>MWCSVKPILLNFFSNVKLDLYLLQIDAKKLGDGLVYELVDGSNSFPHFYGPSRSFAPLPLDAVTKAEKISDYKAVADIFIISTEHSPFVSVNSSIKLLSEQQKIHSQCTKPPIIFNFGDSNSDTGGYVDGLGLNFVPPNGRAYFHQPARRLADGRLMIDFLCESLNTGYLTPYLNSLGPNFTNGANFAIIGSATLPRYVPFSLHVQVSQFLRFRSLSPALVLNGYKDLVADGDFETALYTIDIGQNDLAASFDSLSYPQVIDKIPSFITEIKYAISNIYQRGGKNFWIHNTGPLGCLPQKLASFARNASELDEHGCLRPLNDAAKVFNTQLHVLCEQLNSQLINATIVYVDIYSIKYDLIANASHHGFDSPLMACCGNGGPPYNYNANITCGRTGYTVCHEGSKFISWDGVHYTEAANAVFASKILSTNYSTPRVSFNFFCNKK</sequence>
<evidence type="ECO:0000313" key="6">
    <source>
        <dbReference type="Proteomes" id="UP001472677"/>
    </source>
</evidence>
<evidence type="ECO:0000256" key="1">
    <source>
        <dbReference type="ARBA" id="ARBA00008668"/>
    </source>
</evidence>
<keyword evidence="2" id="KW-0732">Signal</keyword>
<dbReference type="Proteomes" id="UP001472677">
    <property type="component" value="Unassembled WGS sequence"/>
</dbReference>
<dbReference type="InterPro" id="IPR036514">
    <property type="entry name" value="SGNH_hydro_sf"/>
</dbReference>
<dbReference type="CDD" id="cd01837">
    <property type="entry name" value="SGNH_plant_lipase_like"/>
    <property type="match status" value="1"/>
</dbReference>
<accession>A0ABR2FV94</accession>
<dbReference type="Gene3D" id="3.20.170.20">
    <property type="entry name" value="Protein of unknown function DUF952"/>
    <property type="match status" value="1"/>
</dbReference>
<dbReference type="Pfam" id="PF06108">
    <property type="entry name" value="DUF952"/>
    <property type="match status" value="1"/>
</dbReference>
<dbReference type="InterPro" id="IPR001087">
    <property type="entry name" value="GDSL"/>
</dbReference>
<dbReference type="PANTHER" id="PTHR22835">
    <property type="entry name" value="ZINC FINGER FYVE DOMAIN CONTAINING PROTEIN"/>
    <property type="match status" value="1"/>
</dbReference>
<evidence type="ECO:0000256" key="2">
    <source>
        <dbReference type="ARBA" id="ARBA00022729"/>
    </source>
</evidence>
<organism evidence="5 6">
    <name type="scientific">Hibiscus sabdariffa</name>
    <name type="common">roselle</name>
    <dbReference type="NCBI Taxonomy" id="183260"/>
    <lineage>
        <taxon>Eukaryota</taxon>
        <taxon>Viridiplantae</taxon>
        <taxon>Streptophyta</taxon>
        <taxon>Embryophyta</taxon>
        <taxon>Tracheophyta</taxon>
        <taxon>Spermatophyta</taxon>
        <taxon>Magnoliopsida</taxon>
        <taxon>eudicotyledons</taxon>
        <taxon>Gunneridae</taxon>
        <taxon>Pentapetalae</taxon>
        <taxon>rosids</taxon>
        <taxon>malvids</taxon>
        <taxon>Malvales</taxon>
        <taxon>Malvaceae</taxon>
        <taxon>Malvoideae</taxon>
        <taxon>Hibiscus</taxon>
    </lineage>
</organism>
<dbReference type="InterPro" id="IPR009297">
    <property type="entry name" value="DUF952"/>
</dbReference>
<evidence type="ECO:0000313" key="5">
    <source>
        <dbReference type="EMBL" id="KAK8588175.1"/>
    </source>
</evidence>
<dbReference type="SUPFAM" id="SSF56399">
    <property type="entry name" value="ADP-ribosylation"/>
    <property type="match status" value="1"/>
</dbReference>
<dbReference type="EMBL" id="JBBPBM010000004">
    <property type="protein sequence ID" value="KAK8588175.1"/>
    <property type="molecule type" value="Genomic_DNA"/>
</dbReference>
<keyword evidence="3" id="KW-0378">Hydrolase</keyword>
<dbReference type="InterPro" id="IPR035669">
    <property type="entry name" value="SGNH_plant_lipase-like"/>
</dbReference>
<keyword evidence="6" id="KW-1185">Reference proteome</keyword>
<name>A0ABR2FV94_9ROSI</name>
<gene>
    <name evidence="5" type="ORF">V6N12_022631</name>
</gene>
<protein>
    <submittedName>
        <fullName evidence="5">Uncharacterized protein</fullName>
    </submittedName>
</protein>
<evidence type="ECO:0000256" key="4">
    <source>
        <dbReference type="ARBA" id="ARBA00023180"/>
    </source>
</evidence>